<protein>
    <submittedName>
        <fullName evidence="2">Uncharacterized protein</fullName>
    </submittedName>
</protein>
<comment type="caution">
    <text evidence="2">The sequence shown here is derived from an EMBL/GenBank/DDBJ whole genome shotgun (WGS) entry which is preliminary data.</text>
</comment>
<reference evidence="2" key="1">
    <citation type="submission" date="2021-06" db="EMBL/GenBank/DDBJ databases">
        <title>Comparative genomics, transcriptomics and evolutionary studies reveal genomic signatures of adaptation to plant cell wall in hemibiotrophic fungi.</title>
        <authorList>
            <consortium name="DOE Joint Genome Institute"/>
            <person name="Baroncelli R."/>
            <person name="Diaz J.F."/>
            <person name="Benocci T."/>
            <person name="Peng M."/>
            <person name="Battaglia E."/>
            <person name="Haridas S."/>
            <person name="Andreopoulos W."/>
            <person name="Labutti K."/>
            <person name="Pangilinan J."/>
            <person name="Floch G.L."/>
            <person name="Makela M.R."/>
            <person name="Henrissat B."/>
            <person name="Grigoriev I.V."/>
            <person name="Crouch J.A."/>
            <person name="De Vries R.P."/>
            <person name="Sukno S.A."/>
            <person name="Thon M.R."/>
        </authorList>
    </citation>
    <scope>NUCLEOTIDE SEQUENCE</scope>
    <source>
        <strain evidence="2">MAFF235873</strain>
    </source>
</reference>
<sequence>MLQLSTLPSRAGYSPLVPSPLNPRVHAMGPQRCQRLREKRRQQSRGDVSPTQRLLRHKAAMAWKSEALTRESTIYTREEILDIIAECDRQDAAARGDTSLTTTTTTTTTPSSSSSSENNNNNNNRNDKGVEKQHPQVHIRAAHWKDHDGEEYDFFCEADEFDAGDADEGSRQWSSFVPRPFSKDTARRVVLAFGLMCICGCLPVLRANGFHIYSATESP</sequence>
<feature type="region of interest" description="Disordered" evidence="1">
    <location>
        <begin position="93"/>
        <end position="137"/>
    </location>
</feature>
<gene>
    <name evidence="2" type="ORF">LX32DRAFT_164756</name>
</gene>
<evidence type="ECO:0000256" key="1">
    <source>
        <dbReference type="SAM" id="MobiDB-lite"/>
    </source>
</evidence>
<name>A0AAD9LYK6_9PEZI</name>
<feature type="compositionally biased region" description="Basic and acidic residues" evidence="1">
    <location>
        <begin position="125"/>
        <end position="134"/>
    </location>
</feature>
<dbReference type="Proteomes" id="UP001232148">
    <property type="component" value="Unassembled WGS sequence"/>
</dbReference>
<proteinExistence type="predicted"/>
<evidence type="ECO:0000313" key="3">
    <source>
        <dbReference type="Proteomes" id="UP001232148"/>
    </source>
</evidence>
<organism evidence="2 3">
    <name type="scientific">Colletotrichum zoysiae</name>
    <dbReference type="NCBI Taxonomy" id="1216348"/>
    <lineage>
        <taxon>Eukaryota</taxon>
        <taxon>Fungi</taxon>
        <taxon>Dikarya</taxon>
        <taxon>Ascomycota</taxon>
        <taxon>Pezizomycotina</taxon>
        <taxon>Sordariomycetes</taxon>
        <taxon>Hypocreomycetidae</taxon>
        <taxon>Glomerellales</taxon>
        <taxon>Glomerellaceae</taxon>
        <taxon>Colletotrichum</taxon>
        <taxon>Colletotrichum graminicola species complex</taxon>
    </lineage>
</organism>
<accession>A0AAD9LYK6</accession>
<dbReference type="EMBL" id="MU843014">
    <property type="protein sequence ID" value="KAK2023070.1"/>
    <property type="molecule type" value="Genomic_DNA"/>
</dbReference>
<feature type="compositionally biased region" description="Low complexity" evidence="1">
    <location>
        <begin position="98"/>
        <end position="124"/>
    </location>
</feature>
<evidence type="ECO:0000313" key="2">
    <source>
        <dbReference type="EMBL" id="KAK2023070.1"/>
    </source>
</evidence>
<keyword evidence="3" id="KW-1185">Reference proteome</keyword>
<feature type="region of interest" description="Disordered" evidence="1">
    <location>
        <begin position="1"/>
        <end position="29"/>
    </location>
</feature>
<dbReference type="AlphaFoldDB" id="A0AAD9LYK6"/>